<proteinExistence type="predicted"/>
<dbReference type="EMBL" id="CALNXK010000159">
    <property type="protein sequence ID" value="CAH3170850.1"/>
    <property type="molecule type" value="Genomic_DNA"/>
</dbReference>
<evidence type="ECO:0000313" key="1">
    <source>
        <dbReference type="EMBL" id="CAH3170850.1"/>
    </source>
</evidence>
<accession>A0ABN8QYG3</accession>
<dbReference type="Proteomes" id="UP001159405">
    <property type="component" value="Unassembled WGS sequence"/>
</dbReference>
<name>A0ABN8QYG3_9CNID</name>
<gene>
    <name evidence="1" type="ORF">PLOB_00011079</name>
</gene>
<evidence type="ECO:0000313" key="2">
    <source>
        <dbReference type="Proteomes" id="UP001159405"/>
    </source>
</evidence>
<keyword evidence="2" id="KW-1185">Reference proteome</keyword>
<comment type="caution">
    <text evidence="1">The sequence shown here is derived from an EMBL/GenBank/DDBJ whole genome shotgun (WGS) entry which is preliminary data.</text>
</comment>
<evidence type="ECO:0008006" key="3">
    <source>
        <dbReference type="Google" id="ProtNLM"/>
    </source>
</evidence>
<reference evidence="1 2" key="1">
    <citation type="submission" date="2022-05" db="EMBL/GenBank/DDBJ databases">
        <authorList>
            <consortium name="Genoscope - CEA"/>
            <person name="William W."/>
        </authorList>
    </citation>
    <scope>NUCLEOTIDE SEQUENCE [LARGE SCALE GENOMIC DNA]</scope>
</reference>
<protein>
    <recommendedName>
        <fullName evidence="3">Reverse transcriptase</fullName>
    </recommendedName>
</protein>
<organism evidence="1 2">
    <name type="scientific">Porites lobata</name>
    <dbReference type="NCBI Taxonomy" id="104759"/>
    <lineage>
        <taxon>Eukaryota</taxon>
        <taxon>Metazoa</taxon>
        <taxon>Cnidaria</taxon>
        <taxon>Anthozoa</taxon>
        <taxon>Hexacorallia</taxon>
        <taxon>Scleractinia</taxon>
        <taxon>Fungiina</taxon>
        <taxon>Poritidae</taxon>
        <taxon>Porites</taxon>
    </lineage>
</organism>
<sequence length="112" mass="13416">MECAPCPVIETFDNIDDMTWAWKTVHENILNEHLSERIAKVRSNSLPWMNSHIRKTMKRRFKTLNLAKETGTKKSWDEYQNLRNEVTYLLRTAEANYWKEKFELLEAGRKIN</sequence>